<evidence type="ECO:0000313" key="1">
    <source>
        <dbReference type="EMBL" id="PKZ83785.1"/>
    </source>
</evidence>
<name>A0AAX0VNU7_MICLU</name>
<dbReference type="Gene3D" id="3.40.50.1820">
    <property type="entry name" value="alpha/beta hydrolase"/>
    <property type="match status" value="1"/>
</dbReference>
<protein>
    <recommendedName>
        <fullName evidence="3">Alpha/beta hydrolase</fullName>
    </recommendedName>
</protein>
<accession>A0AAX0VNU7</accession>
<dbReference type="SUPFAM" id="SSF53474">
    <property type="entry name" value="alpha/beta-Hydrolases"/>
    <property type="match status" value="1"/>
</dbReference>
<reference evidence="1 2" key="1">
    <citation type="submission" date="2017-12" db="EMBL/GenBank/DDBJ databases">
        <title>Phylogenetic diversity of female urinary microbiome.</title>
        <authorList>
            <person name="Thomas-White K."/>
            <person name="Wolfe A.J."/>
        </authorList>
    </citation>
    <scope>NUCLEOTIDE SEQUENCE [LARGE SCALE GENOMIC DNA]</scope>
    <source>
        <strain evidence="1 2">UMB0038</strain>
    </source>
</reference>
<dbReference type="AlphaFoldDB" id="A0AAX0VNU7"/>
<sequence length="207" mass="23368">MPVFHRWSWAEDLPDFAVLTIADPALRQDAELDGAWFIHPEVDVVREIAAVVLEHARERGLGPDKILFYGSSLGGFGALASAAAARARAVAEVPQIDFRGWLPGAVRAVEKRILGMTVTEYRRHHPERVDVWSRFLFEWYVPPFTMISNEADRCFPQQLKLISTIRSSTLYRAENADLLVTARTHEHQTLQRAVALRAIRAALPTED</sequence>
<gene>
    <name evidence="1" type="ORF">CYJ95_02470</name>
</gene>
<proteinExistence type="predicted"/>
<evidence type="ECO:0000313" key="2">
    <source>
        <dbReference type="Proteomes" id="UP000234847"/>
    </source>
</evidence>
<organism evidence="1 2">
    <name type="scientific">Micrococcus luteus</name>
    <name type="common">Micrococcus lysodeikticus</name>
    <dbReference type="NCBI Taxonomy" id="1270"/>
    <lineage>
        <taxon>Bacteria</taxon>
        <taxon>Bacillati</taxon>
        <taxon>Actinomycetota</taxon>
        <taxon>Actinomycetes</taxon>
        <taxon>Micrococcales</taxon>
        <taxon>Micrococcaceae</taxon>
        <taxon>Micrococcus</taxon>
    </lineage>
</organism>
<dbReference type="InterPro" id="IPR029058">
    <property type="entry name" value="AB_hydrolase_fold"/>
</dbReference>
<comment type="caution">
    <text evidence="1">The sequence shown here is derived from an EMBL/GenBank/DDBJ whole genome shotgun (WGS) entry which is preliminary data.</text>
</comment>
<dbReference type="EMBL" id="PKJT01000001">
    <property type="protein sequence ID" value="PKZ83785.1"/>
    <property type="molecule type" value="Genomic_DNA"/>
</dbReference>
<evidence type="ECO:0008006" key="3">
    <source>
        <dbReference type="Google" id="ProtNLM"/>
    </source>
</evidence>
<dbReference type="Proteomes" id="UP000234847">
    <property type="component" value="Unassembled WGS sequence"/>
</dbReference>